<reference evidence="3" key="1">
    <citation type="journal article" date="2021" name="Proc. Natl. Acad. Sci. U.S.A.">
        <title>A Catalog of Tens of Thousands of Viruses from Human Metagenomes Reveals Hidden Associations with Chronic Diseases.</title>
        <authorList>
            <person name="Tisza M.J."/>
            <person name="Buck C.B."/>
        </authorList>
    </citation>
    <scope>NUCLEOTIDE SEQUENCE</scope>
    <source>
        <strain evidence="3">Ctu2j3</strain>
    </source>
</reference>
<name>A0A8S5UI19_9CAUD</name>
<evidence type="ECO:0000256" key="1">
    <source>
        <dbReference type="SAM" id="MobiDB-lite"/>
    </source>
</evidence>
<dbReference type="GO" id="GO:0004519">
    <property type="term" value="F:endonuclease activity"/>
    <property type="evidence" value="ECO:0007669"/>
    <property type="project" value="InterPro"/>
</dbReference>
<feature type="compositionally biased region" description="Basic residues" evidence="1">
    <location>
        <begin position="1"/>
        <end position="13"/>
    </location>
</feature>
<dbReference type="InterPro" id="IPR002711">
    <property type="entry name" value="HNH"/>
</dbReference>
<dbReference type="Gene3D" id="1.10.30.50">
    <property type="match status" value="1"/>
</dbReference>
<dbReference type="InterPro" id="IPR003615">
    <property type="entry name" value="HNH_nuc"/>
</dbReference>
<organism evidence="3">
    <name type="scientific">Myoviridae sp. ctu2j3</name>
    <dbReference type="NCBI Taxonomy" id="2825197"/>
    <lineage>
        <taxon>Viruses</taxon>
        <taxon>Duplodnaviria</taxon>
        <taxon>Heunggongvirae</taxon>
        <taxon>Uroviricota</taxon>
        <taxon>Caudoviricetes</taxon>
    </lineage>
</organism>
<feature type="region of interest" description="Disordered" evidence="1">
    <location>
        <begin position="1"/>
        <end position="20"/>
    </location>
</feature>
<dbReference type="EMBL" id="BK016090">
    <property type="protein sequence ID" value="DAF94014.1"/>
    <property type="molecule type" value="Genomic_DNA"/>
</dbReference>
<feature type="domain" description="HNH nuclease" evidence="2">
    <location>
        <begin position="38"/>
        <end position="93"/>
    </location>
</feature>
<protein>
    <submittedName>
        <fullName evidence="3">NinG recombination protein</fullName>
    </submittedName>
</protein>
<dbReference type="CDD" id="cd00085">
    <property type="entry name" value="HNHc"/>
    <property type="match status" value="1"/>
</dbReference>
<dbReference type="SMART" id="SM00507">
    <property type="entry name" value="HNHc"/>
    <property type="match status" value="1"/>
</dbReference>
<dbReference type="GO" id="GO:0008270">
    <property type="term" value="F:zinc ion binding"/>
    <property type="evidence" value="ECO:0007669"/>
    <property type="project" value="InterPro"/>
</dbReference>
<sequence length="108" mass="12192">MFARRTRSARRGKSGMGSIRRENYNTVNGMQTRAGWWEIRAKVVARDGNKCRAIVGGKQCLRPAVEVHHIVPLSRGGTNTMSNLLSLCKSCHDKRHNHLHRARGAHNH</sequence>
<proteinExistence type="predicted"/>
<dbReference type="EMBL" id="BK016090">
    <property type="protein sequence ID" value="DAF94013.1"/>
    <property type="molecule type" value="Genomic_DNA"/>
</dbReference>
<evidence type="ECO:0000259" key="2">
    <source>
        <dbReference type="SMART" id="SM00507"/>
    </source>
</evidence>
<accession>A0A8S5UI19</accession>
<evidence type="ECO:0000313" key="3">
    <source>
        <dbReference type="EMBL" id="DAF94014.1"/>
    </source>
</evidence>
<dbReference type="GO" id="GO:0003676">
    <property type="term" value="F:nucleic acid binding"/>
    <property type="evidence" value="ECO:0007669"/>
    <property type="project" value="InterPro"/>
</dbReference>
<dbReference type="Pfam" id="PF01844">
    <property type="entry name" value="HNH"/>
    <property type="match status" value="1"/>
</dbReference>